<comment type="caution">
    <text evidence="2">The sequence shown here is derived from an EMBL/GenBank/DDBJ whole genome shotgun (WGS) entry which is preliminary data.</text>
</comment>
<feature type="region of interest" description="Disordered" evidence="1">
    <location>
        <begin position="861"/>
        <end position="891"/>
    </location>
</feature>
<dbReference type="SUPFAM" id="SSF52540">
    <property type="entry name" value="P-loop containing nucleoside triphosphate hydrolases"/>
    <property type="match status" value="1"/>
</dbReference>
<reference evidence="2" key="2">
    <citation type="submission" date="2020-09" db="EMBL/GenBank/DDBJ databases">
        <authorList>
            <person name="Sun Q."/>
            <person name="Zhou Y."/>
        </authorList>
    </citation>
    <scope>NUCLEOTIDE SEQUENCE</scope>
    <source>
        <strain evidence="2">CGMCC 1.15179</strain>
    </source>
</reference>
<organism evidence="2 3">
    <name type="scientific">Marinithermofilum abyssi</name>
    <dbReference type="NCBI Taxonomy" id="1571185"/>
    <lineage>
        <taxon>Bacteria</taxon>
        <taxon>Bacillati</taxon>
        <taxon>Bacillota</taxon>
        <taxon>Bacilli</taxon>
        <taxon>Bacillales</taxon>
        <taxon>Thermoactinomycetaceae</taxon>
        <taxon>Marinithermofilum</taxon>
    </lineage>
</organism>
<dbReference type="Gene3D" id="3.40.50.300">
    <property type="entry name" value="P-loop containing nucleotide triphosphate hydrolases"/>
    <property type="match status" value="1"/>
</dbReference>
<feature type="compositionally biased region" description="Polar residues" evidence="1">
    <location>
        <begin position="882"/>
        <end position="891"/>
    </location>
</feature>
<dbReference type="Pfam" id="PF12846">
    <property type="entry name" value="AAA_10"/>
    <property type="match status" value="1"/>
</dbReference>
<feature type="compositionally biased region" description="Basic and acidic residues" evidence="1">
    <location>
        <begin position="861"/>
        <end position="880"/>
    </location>
</feature>
<evidence type="ECO:0008006" key="4">
    <source>
        <dbReference type="Google" id="ProtNLM"/>
    </source>
</evidence>
<gene>
    <name evidence="2" type="primary">yddE</name>
    <name evidence="2" type="ORF">GCM10011571_17310</name>
</gene>
<accession>A0A8J2Y968</accession>
<evidence type="ECO:0000256" key="1">
    <source>
        <dbReference type="SAM" id="MobiDB-lite"/>
    </source>
</evidence>
<keyword evidence="3" id="KW-1185">Reference proteome</keyword>
<dbReference type="InterPro" id="IPR027417">
    <property type="entry name" value="P-loop_NTPase"/>
</dbReference>
<evidence type="ECO:0000313" key="3">
    <source>
        <dbReference type="Proteomes" id="UP000625210"/>
    </source>
</evidence>
<dbReference type="RefSeq" id="WP_188647478.1">
    <property type="nucleotide sequence ID" value="NZ_BMHQ01000005.1"/>
</dbReference>
<sequence length="891" mass="102562">MDLIKVKYEFPTLIRSGNMIVNKDGQAFGYYHVPQINYDFLSDGERIQLRDKLKKFLNECPYDIGFKAIPVPYSPWESMNDDPKKVPGCMRKTWKTTLKNVERMLRKLVPSREMLVLKVNMESVSGNLLEEIRRGLYEVVRDPSVLVDEFMGGDYYRLPFTEWERFEQAEQDVYNHLTTYFLGGITRLGESEVLYLTERCGCRGVSPEIQEEPMDLLVRDGYVHVSKADVERGMNDVDLSFKKPLGMVRWEKDFPEETIRGYFQLLTVSWLPPGIGFPNKAEVFRKAKELPFPVEIDMDLELMPNNKARKELKKKWDLITGQINHTVKSKGEETEERDIGKDAERKAANEALDEKLEEEKTPLFKMRLVFCVWGDTPKEVKNRRGQLISKMKEIGLRLEIPRNDQKNLYHDTLPGAGKMDRHYIVRPTAEFVASFMPLATTEVGDPAGIYLGTTIMLGTKSDKRKIEQWARGNTPVFMDESRARDHLSKTSSSLIMGSLGRGKTMLKCYIVYRRLQRGVHQLLFEPKNELWSIAYELSELAEITNIVSVGNTIRDKGKFDPLLGIEKASADERILKGQLAESMLLYLADEKDSSWAGTAIGYAVHETIHSDRHPSMIRVLEHLRRIATGEQQYPDLLLNDQARDDVARIHASLKRKARQSQAQLLFGDGDETPIDISNPLTIIQMQDLQMPKPGRPDYRLNMTLLIAMTEFARRFVNQPTPYAKGVVFEENHRLMEVDEGEMAYREFMRTCRSKDADVMTIIHNAKDLRGKREEKLREGEDGGEDIRSNLGYRFCFSVGDETEAASACDILGIEPNEDNISEIMNLDSGEWIMRDLDDRVAKVKMDLEQLDPRLFNAFDHRPEANRRREKEFGHLREKRNTVSKGTQEGVI</sequence>
<name>A0A8J2Y968_9BACL</name>
<dbReference type="AlphaFoldDB" id="A0A8J2Y968"/>
<dbReference type="EMBL" id="BMHQ01000005">
    <property type="protein sequence ID" value="GGE16193.1"/>
    <property type="molecule type" value="Genomic_DNA"/>
</dbReference>
<protein>
    <recommendedName>
        <fullName evidence="4">AAA-like domain-containing protein</fullName>
    </recommendedName>
</protein>
<dbReference type="Proteomes" id="UP000625210">
    <property type="component" value="Unassembled WGS sequence"/>
</dbReference>
<reference evidence="2" key="1">
    <citation type="journal article" date="2014" name="Int. J. Syst. Evol. Microbiol.">
        <title>Complete genome sequence of Corynebacterium casei LMG S-19264T (=DSM 44701T), isolated from a smear-ripened cheese.</title>
        <authorList>
            <consortium name="US DOE Joint Genome Institute (JGI-PGF)"/>
            <person name="Walter F."/>
            <person name="Albersmeier A."/>
            <person name="Kalinowski J."/>
            <person name="Ruckert C."/>
        </authorList>
    </citation>
    <scope>NUCLEOTIDE SEQUENCE</scope>
    <source>
        <strain evidence="2">CGMCC 1.15179</strain>
    </source>
</reference>
<proteinExistence type="predicted"/>
<evidence type="ECO:0000313" key="2">
    <source>
        <dbReference type="EMBL" id="GGE16193.1"/>
    </source>
</evidence>